<dbReference type="EMBL" id="JBBPBN010000005">
    <property type="protein sequence ID" value="KAK9038976.1"/>
    <property type="molecule type" value="Genomic_DNA"/>
</dbReference>
<evidence type="ECO:0000313" key="2">
    <source>
        <dbReference type="Proteomes" id="UP001396334"/>
    </source>
</evidence>
<proteinExistence type="predicted"/>
<sequence length="124" mass="14482">MLRSPCRFTNHESFWRSHKIITPCVTARPLVSAVPNMLWCRQGSSSSNFHSEISVILRRNQRHPFCKEEIITNSSTLENMSFGNDRQSAQGPKNRANSLTFRRRAREIWRYGCSLRPLMKLETK</sequence>
<comment type="caution">
    <text evidence="1">The sequence shown here is derived from an EMBL/GenBank/DDBJ whole genome shotgun (WGS) entry which is preliminary data.</text>
</comment>
<evidence type="ECO:0000313" key="1">
    <source>
        <dbReference type="EMBL" id="KAK9038976.1"/>
    </source>
</evidence>
<protein>
    <submittedName>
        <fullName evidence="1">Uncharacterized protein</fullName>
    </submittedName>
</protein>
<dbReference type="Proteomes" id="UP001396334">
    <property type="component" value="Unassembled WGS sequence"/>
</dbReference>
<reference evidence="1 2" key="1">
    <citation type="journal article" date="2024" name="G3 (Bethesda)">
        <title>Genome assembly of Hibiscus sabdariffa L. provides insights into metabolisms of medicinal natural products.</title>
        <authorList>
            <person name="Kim T."/>
        </authorList>
    </citation>
    <scope>NUCLEOTIDE SEQUENCE [LARGE SCALE GENOMIC DNA]</scope>
    <source>
        <strain evidence="1">TK-2024</strain>
        <tissue evidence="1">Old leaves</tissue>
    </source>
</reference>
<organism evidence="1 2">
    <name type="scientific">Hibiscus sabdariffa</name>
    <name type="common">roselle</name>
    <dbReference type="NCBI Taxonomy" id="183260"/>
    <lineage>
        <taxon>Eukaryota</taxon>
        <taxon>Viridiplantae</taxon>
        <taxon>Streptophyta</taxon>
        <taxon>Embryophyta</taxon>
        <taxon>Tracheophyta</taxon>
        <taxon>Spermatophyta</taxon>
        <taxon>Magnoliopsida</taxon>
        <taxon>eudicotyledons</taxon>
        <taxon>Gunneridae</taxon>
        <taxon>Pentapetalae</taxon>
        <taxon>rosids</taxon>
        <taxon>malvids</taxon>
        <taxon>Malvales</taxon>
        <taxon>Malvaceae</taxon>
        <taxon>Malvoideae</taxon>
        <taxon>Hibiscus</taxon>
    </lineage>
</organism>
<keyword evidence="2" id="KW-1185">Reference proteome</keyword>
<gene>
    <name evidence="1" type="ORF">V6N11_023817</name>
</gene>
<accession>A0ABR2TNK5</accession>
<name>A0ABR2TNK5_9ROSI</name>